<reference evidence="3" key="2">
    <citation type="submission" date="2019-02" db="EMBL/GenBank/DDBJ databases">
        <title>Opniocepnalus argus Var Kimnra genome.</title>
        <authorList>
            <person name="Zhou C."/>
            <person name="Xiao S."/>
        </authorList>
    </citation>
    <scope>NUCLEOTIDE SEQUENCE [LARGE SCALE GENOMIC DNA]</scope>
</reference>
<reference evidence="2 3" key="1">
    <citation type="submission" date="2019-02" db="EMBL/GenBank/DDBJ databases">
        <title>Opniocepnalus argus genome.</title>
        <authorList>
            <person name="Zhou C."/>
            <person name="Xiao S."/>
        </authorList>
    </citation>
    <scope>NUCLEOTIDE SEQUENCE [LARGE SCALE GENOMIC DNA]</scope>
    <source>
        <strain evidence="2">OARG1902GOOAL</strain>
        <tissue evidence="2">Muscle</tissue>
    </source>
</reference>
<proteinExistence type="predicted"/>
<accession>A0A6G1PVW1</accession>
<dbReference type="EMBL" id="CM015720">
    <property type="protein sequence ID" value="KAF3694116.1"/>
    <property type="molecule type" value="Genomic_DNA"/>
</dbReference>
<gene>
    <name evidence="2" type="ORF">EXN66_Car009792</name>
</gene>
<dbReference type="Proteomes" id="UP000503349">
    <property type="component" value="Chromosome 9"/>
</dbReference>
<evidence type="ECO:0000313" key="3">
    <source>
        <dbReference type="Proteomes" id="UP000503349"/>
    </source>
</evidence>
<feature type="region of interest" description="Disordered" evidence="1">
    <location>
        <begin position="46"/>
        <end position="66"/>
    </location>
</feature>
<keyword evidence="3" id="KW-1185">Reference proteome</keyword>
<sequence length="78" mass="9098">MDHSKPDRKRNQRCVNYSSVVEPEYDVVDDQEEMINVHILPARPMNDEREYADRDLPRSKSAQSLSSLSTVRFLCCLL</sequence>
<organism evidence="2 3">
    <name type="scientific">Channa argus</name>
    <name type="common">Northern snakehead</name>
    <name type="synonym">Ophicephalus argus</name>
    <dbReference type="NCBI Taxonomy" id="215402"/>
    <lineage>
        <taxon>Eukaryota</taxon>
        <taxon>Metazoa</taxon>
        <taxon>Chordata</taxon>
        <taxon>Craniata</taxon>
        <taxon>Vertebrata</taxon>
        <taxon>Euteleostomi</taxon>
        <taxon>Actinopterygii</taxon>
        <taxon>Neopterygii</taxon>
        <taxon>Teleostei</taxon>
        <taxon>Neoteleostei</taxon>
        <taxon>Acanthomorphata</taxon>
        <taxon>Anabantaria</taxon>
        <taxon>Anabantiformes</taxon>
        <taxon>Channoidei</taxon>
        <taxon>Channidae</taxon>
        <taxon>Channa</taxon>
    </lineage>
</organism>
<protein>
    <submittedName>
        <fullName evidence="2">Uncharacterized protein</fullName>
    </submittedName>
</protein>
<evidence type="ECO:0000313" key="2">
    <source>
        <dbReference type="EMBL" id="KAF3694116.1"/>
    </source>
</evidence>
<name>A0A6G1PVW1_CHAAH</name>
<feature type="compositionally biased region" description="Basic and acidic residues" evidence="1">
    <location>
        <begin position="46"/>
        <end position="58"/>
    </location>
</feature>
<dbReference type="AlphaFoldDB" id="A0A6G1PVW1"/>
<evidence type="ECO:0000256" key="1">
    <source>
        <dbReference type="SAM" id="MobiDB-lite"/>
    </source>
</evidence>